<proteinExistence type="predicted"/>
<dbReference type="GO" id="GO:0046872">
    <property type="term" value="F:metal ion binding"/>
    <property type="evidence" value="ECO:0007669"/>
    <property type="project" value="UniProtKB-KW"/>
</dbReference>
<dbReference type="KEGG" id="apel:CA267_002395"/>
<dbReference type="PANTHER" id="PTHR35848:SF9">
    <property type="entry name" value="SLL1358 PROTEIN"/>
    <property type="match status" value="1"/>
</dbReference>
<gene>
    <name evidence="3" type="ORF">CA267_002395</name>
</gene>
<dbReference type="Pfam" id="PF07883">
    <property type="entry name" value="Cupin_2"/>
    <property type="match status" value="1"/>
</dbReference>
<dbReference type="Gene3D" id="2.60.120.10">
    <property type="entry name" value="Jelly Rolls"/>
    <property type="match status" value="1"/>
</dbReference>
<name>A0A6M4MAX5_9ALTE</name>
<dbReference type="AlphaFoldDB" id="A0A6M4MAX5"/>
<protein>
    <submittedName>
        <fullName evidence="3">Cupin domain-containing protein</fullName>
    </submittedName>
</protein>
<dbReference type="EMBL" id="CP052766">
    <property type="protein sequence ID" value="QJR79725.1"/>
    <property type="molecule type" value="Genomic_DNA"/>
</dbReference>
<accession>A0A6M4MAX5</accession>
<dbReference type="InterPro" id="IPR013096">
    <property type="entry name" value="Cupin_2"/>
</dbReference>
<keyword evidence="4" id="KW-1185">Reference proteome</keyword>
<evidence type="ECO:0000256" key="1">
    <source>
        <dbReference type="ARBA" id="ARBA00022723"/>
    </source>
</evidence>
<evidence type="ECO:0000313" key="4">
    <source>
        <dbReference type="Proteomes" id="UP000219285"/>
    </source>
</evidence>
<keyword evidence="1" id="KW-0479">Metal-binding</keyword>
<evidence type="ECO:0000259" key="2">
    <source>
        <dbReference type="Pfam" id="PF07883"/>
    </source>
</evidence>
<dbReference type="SUPFAM" id="SSF51182">
    <property type="entry name" value="RmlC-like cupins"/>
    <property type="match status" value="1"/>
</dbReference>
<dbReference type="Proteomes" id="UP000219285">
    <property type="component" value="Chromosome"/>
</dbReference>
<reference evidence="3 4" key="2">
    <citation type="submission" date="2020-04" db="EMBL/GenBank/DDBJ databases">
        <title>Complete genome sequence of Alteromonas pelagimontana 5.12T.</title>
        <authorList>
            <person name="Sinha R.K."/>
            <person name="Krishnan K.P."/>
            <person name="Kurian J.P."/>
        </authorList>
    </citation>
    <scope>NUCLEOTIDE SEQUENCE [LARGE SCALE GENOMIC DNA]</scope>
    <source>
        <strain evidence="3 4">5.12</strain>
    </source>
</reference>
<dbReference type="OrthoDB" id="116921at2"/>
<evidence type="ECO:0000313" key="3">
    <source>
        <dbReference type="EMBL" id="QJR79725.1"/>
    </source>
</evidence>
<feature type="domain" description="Cupin type-2" evidence="2">
    <location>
        <begin position="48"/>
        <end position="117"/>
    </location>
</feature>
<dbReference type="InterPro" id="IPR014710">
    <property type="entry name" value="RmlC-like_jellyroll"/>
</dbReference>
<dbReference type="PANTHER" id="PTHR35848">
    <property type="entry name" value="OXALATE-BINDING PROTEIN"/>
    <property type="match status" value="1"/>
</dbReference>
<reference evidence="4" key="1">
    <citation type="submission" date="2014-12" db="EMBL/GenBank/DDBJ databases">
        <title>Complete genome sequence of a multi-drug resistant Klebsiella pneumoniae.</title>
        <authorList>
            <person name="Hua X."/>
            <person name="Chen Q."/>
            <person name="Li X."/>
            <person name="Feng Y."/>
            <person name="Ruan Z."/>
            <person name="Yu Y."/>
        </authorList>
    </citation>
    <scope>NUCLEOTIDE SEQUENCE [LARGE SCALE GENOMIC DNA]</scope>
    <source>
        <strain evidence="4">5.12</strain>
    </source>
</reference>
<organism evidence="3 4">
    <name type="scientific">Alteromonas pelagimontana</name>
    <dbReference type="NCBI Taxonomy" id="1858656"/>
    <lineage>
        <taxon>Bacteria</taxon>
        <taxon>Pseudomonadati</taxon>
        <taxon>Pseudomonadota</taxon>
        <taxon>Gammaproteobacteria</taxon>
        <taxon>Alteromonadales</taxon>
        <taxon>Alteromonadaceae</taxon>
        <taxon>Alteromonas/Salinimonas group</taxon>
        <taxon>Alteromonas</taxon>
    </lineage>
</organism>
<sequence length="159" mass="17839">MEKYLVTKEEIETFQGEKKTHYLNPKAVRENKSLGELTGLTGLGVHIIAIEPGYETTEYHVHHFEDECVYILEGEATALVGDERLAVKAGDFLGYRAGGQAHTIMNSGANTLRCLVVGERLQHDVCDYPNLKKRLYRNPALSMDLVDSDKIIDPRLPPK</sequence>
<dbReference type="CDD" id="cd02224">
    <property type="entry name" value="cupin_SPO2919-like"/>
    <property type="match status" value="1"/>
</dbReference>
<dbReference type="InterPro" id="IPR011051">
    <property type="entry name" value="RmlC_Cupin_sf"/>
</dbReference>
<dbReference type="InterPro" id="IPR051610">
    <property type="entry name" value="GPI/OXD"/>
</dbReference>
<dbReference type="RefSeq" id="WP_075608962.1">
    <property type="nucleotide sequence ID" value="NZ_CP052766.1"/>
</dbReference>